<evidence type="ECO:0000313" key="6">
    <source>
        <dbReference type="EMBL" id="CAI54890.1"/>
    </source>
</evidence>
<dbReference type="PANTHER" id="PTHR30629">
    <property type="entry name" value="PROPHAGE INTEGRASE"/>
    <property type="match status" value="1"/>
</dbReference>
<dbReference type="OrthoDB" id="9803188at2"/>
<dbReference type="Proteomes" id="UP000002707">
    <property type="component" value="Chromosome"/>
</dbReference>
<dbReference type="CDD" id="cd01189">
    <property type="entry name" value="INT_ICEBs1_C_like"/>
    <property type="match status" value="1"/>
</dbReference>
<dbReference type="Pfam" id="PF14659">
    <property type="entry name" value="Phage_int_SAM_3"/>
    <property type="match status" value="1"/>
</dbReference>
<evidence type="ECO:0000256" key="4">
    <source>
        <dbReference type="ARBA" id="ARBA00023172"/>
    </source>
</evidence>
<accession>Q38Y39</accession>
<proteinExistence type="inferred from homology"/>
<dbReference type="HOGENOM" id="CLU_027562_17_6_9"/>
<keyword evidence="4" id="KW-0233">DNA recombination</keyword>
<comment type="similarity">
    <text evidence="1">Belongs to the 'phage' integrase family.</text>
</comment>
<evidence type="ECO:0000313" key="7">
    <source>
        <dbReference type="Proteomes" id="UP000002707"/>
    </source>
</evidence>
<dbReference type="Pfam" id="PF14657">
    <property type="entry name" value="Arm-DNA-bind_4"/>
    <property type="match status" value="1"/>
</dbReference>
<keyword evidence="3" id="KW-0238">DNA-binding</keyword>
<gene>
    <name evidence="6" type="ordered locus">LCA_0586</name>
</gene>
<dbReference type="GO" id="GO:0006310">
    <property type="term" value="P:DNA recombination"/>
    <property type="evidence" value="ECO:0007669"/>
    <property type="project" value="UniProtKB-KW"/>
</dbReference>
<keyword evidence="7" id="KW-1185">Reference proteome</keyword>
<protein>
    <submittedName>
        <fullName evidence="6">Site-specific recombinase, prophage lsa1 integrase</fullName>
    </submittedName>
</protein>
<dbReference type="KEGG" id="lsa:LCA_0586"/>
<sequence>MATIKKYTKDNQEFYMFQAYLGINPQTGKEKRTTRRGFKTRKEARLALSMLELQADSGQLDQQPINLTFEDVYQQWWAGYINTVRESTMYKQKKVFQNHILPAFGKYRIRTITTSQVQTTLNKWFKQTDYSFKPWFNYTSAIFKYAILQGYIKDNPCTRVTMPKKLDKEDTLNFWDKDQLKTFFNGIDPVNDLEKYTLFRVLAFTGIRRGECLSLTWDDLNVQKATLDINKTLTHGDKGRLLIQPTKTKKGTRVISLDESTLLYLKKWHLEQRRMYLMLGYNINKSNQLIFATSKNTFKSLNTPSKWLRALIDDANKSGANLPSITVHGFRHSHASALFSAGASIKEVQERLGHEDAQTTLNIYTHVTEKQGQEAVQKLVNFLNF</sequence>
<dbReference type="STRING" id="314315.LCA_0586"/>
<feature type="domain" description="Tyr recombinase" evidence="5">
    <location>
        <begin position="161"/>
        <end position="377"/>
    </location>
</feature>
<dbReference type="SUPFAM" id="SSF56349">
    <property type="entry name" value="DNA breaking-rejoining enzymes"/>
    <property type="match status" value="1"/>
</dbReference>
<dbReference type="InterPro" id="IPR002104">
    <property type="entry name" value="Integrase_catalytic"/>
</dbReference>
<evidence type="ECO:0000259" key="5">
    <source>
        <dbReference type="PROSITE" id="PS51898"/>
    </source>
</evidence>
<dbReference type="InterPro" id="IPR011010">
    <property type="entry name" value="DNA_brk_join_enz"/>
</dbReference>
<evidence type="ECO:0000256" key="1">
    <source>
        <dbReference type="ARBA" id="ARBA00008857"/>
    </source>
</evidence>
<dbReference type="GO" id="GO:0003677">
    <property type="term" value="F:DNA binding"/>
    <property type="evidence" value="ECO:0007669"/>
    <property type="project" value="UniProtKB-KW"/>
</dbReference>
<organism evidence="6 7">
    <name type="scientific">Latilactobacillus sakei subsp. sakei (strain 23K)</name>
    <name type="common">Lactobacillus sakei subsp. sakei</name>
    <dbReference type="NCBI Taxonomy" id="314315"/>
    <lineage>
        <taxon>Bacteria</taxon>
        <taxon>Bacillati</taxon>
        <taxon>Bacillota</taxon>
        <taxon>Bacilli</taxon>
        <taxon>Lactobacillales</taxon>
        <taxon>Lactobacillaceae</taxon>
        <taxon>Latilactobacillus</taxon>
    </lineage>
</organism>
<dbReference type="InterPro" id="IPR028259">
    <property type="entry name" value="AP2-like_int_N"/>
</dbReference>
<dbReference type="Gene3D" id="1.10.443.10">
    <property type="entry name" value="Intergrase catalytic core"/>
    <property type="match status" value="1"/>
</dbReference>
<dbReference type="InterPro" id="IPR050808">
    <property type="entry name" value="Phage_Integrase"/>
</dbReference>
<dbReference type="PROSITE" id="PS51898">
    <property type="entry name" value="TYR_RECOMBINASE"/>
    <property type="match status" value="1"/>
</dbReference>
<dbReference type="EMBL" id="CR936503">
    <property type="protein sequence ID" value="CAI54890.1"/>
    <property type="molecule type" value="Genomic_DNA"/>
</dbReference>
<evidence type="ECO:0000256" key="2">
    <source>
        <dbReference type="ARBA" id="ARBA00022908"/>
    </source>
</evidence>
<dbReference type="RefSeq" id="WP_011374295.1">
    <property type="nucleotide sequence ID" value="NC_007576.1"/>
</dbReference>
<dbReference type="eggNOG" id="COG0582">
    <property type="taxonomic scope" value="Bacteria"/>
</dbReference>
<keyword evidence="2" id="KW-0229">DNA integration</keyword>
<reference evidence="7" key="1">
    <citation type="journal article" date="2005" name="Nat. Biotechnol.">
        <title>The complete genome sequence of the meat-borne lactic acid bacterium Lactobacillus sakei 23K.</title>
        <authorList>
            <person name="Chaillou S."/>
            <person name="Champomier-Verges M.-C."/>
            <person name="Cornet M."/>
            <person name="Crutz-Le Coq A.-M."/>
            <person name="Dudez A.-M."/>
            <person name="Martin V."/>
            <person name="Beaufils S."/>
            <person name="Darbon-Rongere E."/>
            <person name="Bossy R."/>
            <person name="Loux V."/>
            <person name="Zagorec M."/>
        </authorList>
    </citation>
    <scope>NUCLEOTIDE SEQUENCE [LARGE SCALE GENOMIC DNA]</scope>
    <source>
        <strain evidence="7">23K</strain>
    </source>
</reference>
<dbReference type="InterPro" id="IPR010998">
    <property type="entry name" value="Integrase_recombinase_N"/>
</dbReference>
<dbReference type="InterPro" id="IPR013762">
    <property type="entry name" value="Integrase-like_cat_sf"/>
</dbReference>
<dbReference type="AlphaFoldDB" id="Q38Y39"/>
<dbReference type="InterPro" id="IPR004107">
    <property type="entry name" value="Integrase_SAM-like_N"/>
</dbReference>
<evidence type="ECO:0000256" key="3">
    <source>
        <dbReference type="ARBA" id="ARBA00023125"/>
    </source>
</evidence>
<dbReference type="PANTHER" id="PTHR30629:SF2">
    <property type="entry name" value="PROPHAGE INTEGRASE INTS-RELATED"/>
    <property type="match status" value="1"/>
</dbReference>
<dbReference type="GO" id="GO:0015074">
    <property type="term" value="P:DNA integration"/>
    <property type="evidence" value="ECO:0007669"/>
    <property type="project" value="UniProtKB-KW"/>
</dbReference>
<dbReference type="Gene3D" id="1.10.150.130">
    <property type="match status" value="1"/>
</dbReference>
<dbReference type="Pfam" id="PF00589">
    <property type="entry name" value="Phage_integrase"/>
    <property type="match status" value="1"/>
</dbReference>
<name>Q38Y39_LATSS</name>